<dbReference type="InterPro" id="IPR050669">
    <property type="entry name" value="Hemerythrin"/>
</dbReference>
<dbReference type="Proteomes" id="UP000199158">
    <property type="component" value="Unassembled WGS sequence"/>
</dbReference>
<keyword evidence="4" id="KW-0408">Iron</keyword>
<dbReference type="Gene3D" id="1.20.120.50">
    <property type="entry name" value="Hemerythrin-like"/>
    <property type="match status" value="1"/>
</dbReference>
<dbReference type="InterPro" id="IPR028051">
    <property type="entry name" value="CheX-like_dom"/>
</dbReference>
<proteinExistence type="inferred from homology"/>
<dbReference type="SUPFAM" id="SSF47188">
    <property type="entry name" value="Hemerythrin-like"/>
    <property type="match status" value="1"/>
</dbReference>
<evidence type="ECO:0000256" key="1">
    <source>
        <dbReference type="ARBA" id="ARBA00010587"/>
    </source>
</evidence>
<dbReference type="CDD" id="cd12107">
    <property type="entry name" value="Hemerythrin"/>
    <property type="match status" value="1"/>
</dbReference>
<evidence type="ECO:0000313" key="7">
    <source>
        <dbReference type="EMBL" id="SEN08811.1"/>
    </source>
</evidence>
<dbReference type="OrthoDB" id="9797092at2"/>
<evidence type="ECO:0000256" key="2">
    <source>
        <dbReference type="ARBA" id="ARBA00022500"/>
    </source>
</evidence>
<dbReference type="PANTHER" id="PTHR37164:SF1">
    <property type="entry name" value="BACTERIOHEMERYTHRIN"/>
    <property type="match status" value="1"/>
</dbReference>
<dbReference type="AlphaFoldDB" id="A0A1H8DN90"/>
<evidence type="ECO:0000259" key="6">
    <source>
        <dbReference type="Pfam" id="PF13690"/>
    </source>
</evidence>
<dbReference type="CDD" id="cd17906">
    <property type="entry name" value="CheX"/>
    <property type="match status" value="1"/>
</dbReference>
<dbReference type="NCBIfam" id="NF033749">
    <property type="entry name" value="bact_hemeryth"/>
    <property type="match status" value="1"/>
</dbReference>
<dbReference type="GO" id="GO:0046872">
    <property type="term" value="F:metal ion binding"/>
    <property type="evidence" value="ECO:0007669"/>
    <property type="project" value="UniProtKB-KW"/>
</dbReference>
<keyword evidence="3" id="KW-0479">Metal-binding</keyword>
<feature type="domain" description="Hemerythrin-like" evidence="5">
    <location>
        <begin position="10"/>
        <end position="127"/>
    </location>
</feature>
<dbReference type="NCBIfam" id="TIGR02481">
    <property type="entry name" value="hemeryth_dom"/>
    <property type="match status" value="1"/>
</dbReference>
<keyword evidence="8" id="KW-1185">Reference proteome</keyword>
<dbReference type="InterPro" id="IPR012312">
    <property type="entry name" value="Hemerythrin-like"/>
</dbReference>
<evidence type="ECO:0000256" key="4">
    <source>
        <dbReference type="ARBA" id="ARBA00023004"/>
    </source>
</evidence>
<dbReference type="SUPFAM" id="SSF103039">
    <property type="entry name" value="CheC-like"/>
    <property type="match status" value="1"/>
</dbReference>
<sequence>MMWKESYKIGVDLIDEQHIELFKMVESLLKTFETDKNWDNKEKYIDAITFMKNYVVKHFHEEELYQASIHYSDIENHKKEHRAFTKTVLDYEKKFIAANYDVKLVKEFAGTLVSWLIYHVAETDQRIVNGVQKADDASKSHLDCFSAGAAQVFEKMFEMKELDIQQNALPGNIISGDIYSKIEFVGDFKCEAVYAFPKELAFELMKIMTFMDTNEINEIVCSAMAEVSNIISGNAATSLLNQNITSDILPPVVTVGTYESNGKNPQVVSVHTDMGTMEIIVLS</sequence>
<dbReference type="GO" id="GO:0006935">
    <property type="term" value="P:chemotaxis"/>
    <property type="evidence" value="ECO:0007669"/>
    <property type="project" value="UniProtKB-KW"/>
</dbReference>
<accession>A0A1H8DN90</accession>
<dbReference type="InterPro" id="IPR028976">
    <property type="entry name" value="CheC-like_sf"/>
</dbReference>
<evidence type="ECO:0000313" key="8">
    <source>
        <dbReference type="Proteomes" id="UP000199158"/>
    </source>
</evidence>
<dbReference type="Pfam" id="PF13690">
    <property type="entry name" value="CheX"/>
    <property type="match status" value="1"/>
</dbReference>
<dbReference type="RefSeq" id="WP_092756070.1">
    <property type="nucleotide sequence ID" value="NZ_FOCG01000003.1"/>
</dbReference>
<reference evidence="7 8" key="1">
    <citation type="submission" date="2016-10" db="EMBL/GenBank/DDBJ databases">
        <authorList>
            <person name="de Groot N.N."/>
        </authorList>
    </citation>
    <scope>NUCLEOTIDE SEQUENCE [LARGE SCALE GENOMIC DNA]</scope>
    <source>
        <strain evidence="7 8">CGMCC 1.5070</strain>
    </source>
</reference>
<comment type="similarity">
    <text evidence="1">Belongs to the hemerythrin family.</text>
</comment>
<dbReference type="PANTHER" id="PTHR37164">
    <property type="entry name" value="BACTERIOHEMERYTHRIN"/>
    <property type="match status" value="1"/>
</dbReference>
<feature type="domain" description="Chemotaxis phosphatase CheX-like" evidence="6">
    <location>
        <begin position="179"/>
        <end position="257"/>
    </location>
</feature>
<evidence type="ECO:0000259" key="5">
    <source>
        <dbReference type="Pfam" id="PF01814"/>
    </source>
</evidence>
<gene>
    <name evidence="7" type="ORF">SAMN05216180_2710</name>
</gene>
<evidence type="ECO:0000256" key="3">
    <source>
        <dbReference type="ARBA" id="ARBA00022723"/>
    </source>
</evidence>
<dbReference type="STRING" id="474960.SAMN05216180_2710"/>
<keyword evidence="2" id="KW-0145">Chemotaxis</keyword>
<name>A0A1H8DN90_9FIRM</name>
<protein>
    <submittedName>
        <fullName evidence="7">Hemerythrin-like metal-binding domain protein</fullName>
    </submittedName>
</protein>
<dbReference type="EMBL" id="FOCG01000003">
    <property type="protein sequence ID" value="SEN08811.1"/>
    <property type="molecule type" value="Genomic_DNA"/>
</dbReference>
<organism evidence="7 8">
    <name type="scientific">Hydrogenoanaerobacterium saccharovorans</name>
    <dbReference type="NCBI Taxonomy" id="474960"/>
    <lineage>
        <taxon>Bacteria</taxon>
        <taxon>Bacillati</taxon>
        <taxon>Bacillota</taxon>
        <taxon>Clostridia</taxon>
        <taxon>Eubacteriales</taxon>
        <taxon>Oscillospiraceae</taxon>
        <taxon>Hydrogenoanaerobacterium</taxon>
    </lineage>
</organism>
<dbReference type="InterPro" id="IPR035938">
    <property type="entry name" value="Hemerythrin-like_sf"/>
</dbReference>
<dbReference type="InterPro" id="IPR012827">
    <property type="entry name" value="Hemerythrin_metal-bd"/>
</dbReference>
<dbReference type="Pfam" id="PF01814">
    <property type="entry name" value="Hemerythrin"/>
    <property type="match status" value="1"/>
</dbReference>
<dbReference type="Gene3D" id="3.40.1550.10">
    <property type="entry name" value="CheC-like"/>
    <property type="match status" value="1"/>
</dbReference>